<feature type="region of interest" description="Disordered" evidence="1">
    <location>
        <begin position="180"/>
        <end position="223"/>
    </location>
</feature>
<organism evidence="2 3">
    <name type="scientific">Geodermatophilus obscurus</name>
    <dbReference type="NCBI Taxonomy" id="1861"/>
    <lineage>
        <taxon>Bacteria</taxon>
        <taxon>Bacillati</taxon>
        <taxon>Actinomycetota</taxon>
        <taxon>Actinomycetes</taxon>
        <taxon>Geodermatophilales</taxon>
        <taxon>Geodermatophilaceae</taxon>
        <taxon>Geodermatophilus</taxon>
    </lineage>
</organism>
<gene>
    <name evidence="2" type="ORF">SAMN05660359_02620</name>
</gene>
<feature type="compositionally biased region" description="Low complexity" evidence="1">
    <location>
        <begin position="211"/>
        <end position="223"/>
    </location>
</feature>
<feature type="compositionally biased region" description="Polar residues" evidence="1">
    <location>
        <begin position="248"/>
        <end position="267"/>
    </location>
</feature>
<dbReference type="AlphaFoldDB" id="A0A1I5G7D2"/>
<dbReference type="EMBL" id="FOWE01000006">
    <property type="protein sequence ID" value="SFO31907.1"/>
    <property type="molecule type" value="Genomic_DNA"/>
</dbReference>
<keyword evidence="3" id="KW-1185">Reference proteome</keyword>
<feature type="region of interest" description="Disordered" evidence="1">
    <location>
        <begin position="1"/>
        <end position="29"/>
    </location>
</feature>
<feature type="compositionally biased region" description="Polar residues" evidence="1">
    <location>
        <begin position="180"/>
        <end position="196"/>
    </location>
</feature>
<protein>
    <submittedName>
        <fullName evidence="2">Uncharacterized protein</fullName>
    </submittedName>
</protein>
<evidence type="ECO:0000256" key="1">
    <source>
        <dbReference type="SAM" id="MobiDB-lite"/>
    </source>
</evidence>
<feature type="region of interest" description="Disordered" evidence="1">
    <location>
        <begin position="247"/>
        <end position="274"/>
    </location>
</feature>
<reference evidence="3" key="1">
    <citation type="submission" date="2016-10" db="EMBL/GenBank/DDBJ databases">
        <authorList>
            <person name="Varghese N."/>
            <person name="Submissions S."/>
        </authorList>
    </citation>
    <scope>NUCLEOTIDE SEQUENCE [LARGE SCALE GENOMIC DNA]</scope>
    <source>
        <strain evidence="3">DSM 43161</strain>
    </source>
</reference>
<dbReference type="Proteomes" id="UP000183642">
    <property type="component" value="Unassembled WGS sequence"/>
</dbReference>
<proteinExistence type="predicted"/>
<name>A0A1I5G7D2_9ACTN</name>
<evidence type="ECO:0000313" key="2">
    <source>
        <dbReference type="EMBL" id="SFO31907.1"/>
    </source>
</evidence>
<accession>A0A1I5G7D2</accession>
<evidence type="ECO:0000313" key="3">
    <source>
        <dbReference type="Proteomes" id="UP000183642"/>
    </source>
</evidence>
<sequence>MTCSRAVTGGRLVSHGRSSRSANTSVRSCPIGRGSPSAFGIRASWSTTAWQAAATSAGRSAARVAIPSSGEGYTRTSARRVACSRRRLPASGSNCSSSSSARFFSFPAFSRAASGSSRASTRRASAGSACSSASTRMRARYSSSAPTASAAQVPGSDSRNVHARWASFAAATRPQLSTIASSAVKNSDTPGSSVSGFQDRAPGVPGGGSSSSGESSARPSTSSASYAASIALRACSRASSAAFCFRESTPTGSRDTRTGCSTSQPASARSKRDT</sequence>